<feature type="signal peptide" evidence="1">
    <location>
        <begin position="1"/>
        <end position="25"/>
    </location>
</feature>
<reference evidence="2 3" key="1">
    <citation type="submission" date="2012-05" db="EMBL/GenBank/DDBJ databases">
        <title>Finished chromosome of genome of Chamaesiphon sp. PCC 6605.</title>
        <authorList>
            <consortium name="US DOE Joint Genome Institute"/>
            <person name="Gugger M."/>
            <person name="Coursin T."/>
            <person name="Rippka R."/>
            <person name="Tandeau De Marsac N."/>
            <person name="Huntemann M."/>
            <person name="Wei C.-L."/>
            <person name="Han J."/>
            <person name="Detter J.C."/>
            <person name="Han C."/>
            <person name="Tapia R."/>
            <person name="Chen A."/>
            <person name="Kyrpides N."/>
            <person name="Mavromatis K."/>
            <person name="Markowitz V."/>
            <person name="Szeto E."/>
            <person name="Ivanova N."/>
            <person name="Pagani I."/>
            <person name="Pati A."/>
            <person name="Goodwin L."/>
            <person name="Nordberg H.P."/>
            <person name="Cantor M.N."/>
            <person name="Hua S.X."/>
            <person name="Woyke T."/>
            <person name="Kerfeld C.A."/>
        </authorList>
    </citation>
    <scope>NUCLEOTIDE SEQUENCE [LARGE SCALE GENOMIC DNA]</scope>
    <source>
        <strain evidence="3">ATCC 27169 / PCC 6605</strain>
    </source>
</reference>
<dbReference type="EMBL" id="CP003600">
    <property type="protein sequence ID" value="AFY96000.1"/>
    <property type="molecule type" value="Genomic_DNA"/>
</dbReference>
<dbReference type="AlphaFoldDB" id="K9UME3"/>
<dbReference type="OrthoDB" id="574186at2"/>
<keyword evidence="1" id="KW-0732">Signal</keyword>
<evidence type="ECO:0000313" key="2">
    <source>
        <dbReference type="EMBL" id="AFY96000.1"/>
    </source>
</evidence>
<organism evidence="2 3">
    <name type="scientific">Chamaesiphon minutus (strain ATCC 27169 / PCC 6605)</name>
    <dbReference type="NCBI Taxonomy" id="1173020"/>
    <lineage>
        <taxon>Bacteria</taxon>
        <taxon>Bacillati</taxon>
        <taxon>Cyanobacteriota</taxon>
        <taxon>Cyanophyceae</taxon>
        <taxon>Gomontiellales</taxon>
        <taxon>Chamaesiphonaceae</taxon>
        <taxon>Chamaesiphon</taxon>
    </lineage>
</organism>
<sequence>MLKIRIGALSLLICSTAMISWVANARIESTQVVAPKKVALDNSSKRALVKELMTKIGIDRKYDLYVGGNADLSLPVGAKPKFRQWMQKLIASEAGWKKIEDRYLARFEANFSENELRELLQLAKQPAMQKLVRTEIQAYIDTAETRQKFLSQLWDEYNSGKFTPPAEITR</sequence>
<gene>
    <name evidence="2" type="ORF">Cha6605_5100</name>
</gene>
<name>K9UME3_CHAP6</name>
<dbReference type="Proteomes" id="UP000010366">
    <property type="component" value="Chromosome"/>
</dbReference>
<evidence type="ECO:0000313" key="3">
    <source>
        <dbReference type="Proteomes" id="UP000010366"/>
    </source>
</evidence>
<proteinExistence type="predicted"/>
<feature type="chain" id="PRO_5003937165" evidence="1">
    <location>
        <begin position="26"/>
        <end position="170"/>
    </location>
</feature>
<dbReference type="HOGENOM" id="CLU_1567906_0_0_3"/>
<dbReference type="RefSeq" id="WP_015162087.1">
    <property type="nucleotide sequence ID" value="NC_019697.1"/>
</dbReference>
<dbReference type="KEGG" id="cmp:Cha6605_5100"/>
<accession>K9UME3</accession>
<evidence type="ECO:0000256" key="1">
    <source>
        <dbReference type="SAM" id="SignalP"/>
    </source>
</evidence>
<dbReference type="eggNOG" id="ENOG5032XAU">
    <property type="taxonomic scope" value="Bacteria"/>
</dbReference>
<protein>
    <submittedName>
        <fullName evidence="2">Uncharacterized protein</fullName>
    </submittedName>
</protein>
<keyword evidence="3" id="KW-1185">Reference proteome</keyword>